<sequence>MNNFLTWWERRGWWFARKHNLTEEVVKEIWDEVCRHGL</sequence>
<dbReference type="EMBL" id="LR796358">
    <property type="protein sequence ID" value="CAB4139120.1"/>
    <property type="molecule type" value="Genomic_DNA"/>
</dbReference>
<organism evidence="1">
    <name type="scientific">uncultured Caudovirales phage</name>
    <dbReference type="NCBI Taxonomy" id="2100421"/>
    <lineage>
        <taxon>Viruses</taxon>
        <taxon>Duplodnaviria</taxon>
        <taxon>Heunggongvirae</taxon>
        <taxon>Uroviricota</taxon>
        <taxon>Caudoviricetes</taxon>
        <taxon>Peduoviridae</taxon>
        <taxon>Maltschvirus</taxon>
        <taxon>Maltschvirus maltsch</taxon>
    </lineage>
</organism>
<protein>
    <submittedName>
        <fullName evidence="1">Uncharacterized protein</fullName>
    </submittedName>
</protein>
<name>A0A6J5M2B9_9CAUD</name>
<evidence type="ECO:0000313" key="1">
    <source>
        <dbReference type="EMBL" id="CAB4139120.1"/>
    </source>
</evidence>
<accession>A0A6J5M2B9</accession>
<gene>
    <name evidence="1" type="ORF">UFOVP343_43</name>
</gene>
<proteinExistence type="predicted"/>
<reference evidence="1" key="1">
    <citation type="submission" date="2020-04" db="EMBL/GenBank/DDBJ databases">
        <authorList>
            <person name="Chiriac C."/>
            <person name="Salcher M."/>
            <person name="Ghai R."/>
            <person name="Kavagutti S V."/>
        </authorList>
    </citation>
    <scope>NUCLEOTIDE SEQUENCE</scope>
</reference>